<dbReference type="SUPFAM" id="SSF52540">
    <property type="entry name" value="P-loop containing nucleoside triphosphate hydrolases"/>
    <property type="match status" value="1"/>
</dbReference>
<reference evidence="1" key="2">
    <citation type="journal article" date="2021" name="PeerJ">
        <title>Extensive microbial diversity within the chicken gut microbiome revealed by metagenomics and culture.</title>
        <authorList>
            <person name="Gilroy R."/>
            <person name="Ravi A."/>
            <person name="Getino M."/>
            <person name="Pursley I."/>
            <person name="Horton D.L."/>
            <person name="Alikhan N.F."/>
            <person name="Baker D."/>
            <person name="Gharbi K."/>
            <person name="Hall N."/>
            <person name="Watson M."/>
            <person name="Adriaenssens E.M."/>
            <person name="Foster-Nyarko E."/>
            <person name="Jarju S."/>
            <person name="Secka A."/>
            <person name="Antonio M."/>
            <person name="Oren A."/>
            <person name="Chaudhuri R.R."/>
            <person name="La Ragione R."/>
            <person name="Hildebrand F."/>
            <person name="Pallen M.J."/>
        </authorList>
    </citation>
    <scope>NUCLEOTIDE SEQUENCE</scope>
    <source>
        <strain evidence="1">11167</strain>
    </source>
</reference>
<dbReference type="Pfam" id="PF13481">
    <property type="entry name" value="AAA_25"/>
    <property type="match status" value="1"/>
</dbReference>
<comment type="caution">
    <text evidence="1">The sequence shown here is derived from an EMBL/GenBank/DDBJ whole genome shotgun (WGS) entry which is preliminary data.</text>
</comment>
<sequence>MNTDIINQITANTEEVSFLSGVRKDNAMSFYLPYRDDNGIIVNYLKVGIDGKERFIRNRFRFPGTFVLGTIERKQPVYVCSDWREALSIYTMQKETVVLPSFRSSGHKVEATLKARGCIIKEPTVEDQIRPRETSQVPAEWTSPAMPLSTDPLNRTASSGQDTFYIGKSLLGHFTPVRWLIRGFFPRGRFLNFIYSPSGVGKTIYALDSALHMAAGLPSWHGFICHKAKVLYVAGESEAAIRSRIIAFAKAYTDAFLENFCFYPLSAPLSSAEGMERLQNTLRELEAAPYGFKPDIIFFDTWNTFFTGEENNAVDIARFRADVILRLQIFHDCAIVFLHHTTKANDEDMRGSGAIKGMADFTLRVSYNKEGGIRQTVTKNRLGPEGDYVDARIKTVTIESLGKDEDGFHVSGACLEHSGNSKSLGMLSAEATSKLSAIRDAMTLHGTPSCTGVWSLSGSAIEDHMRDVYGKDEAWLSENLSRTGSFFDELVDSGHICISRDEDGRLASITMLSPNENDSISRNRRLTTGQQAT</sequence>
<proteinExistence type="predicted"/>
<evidence type="ECO:0000313" key="2">
    <source>
        <dbReference type="Proteomes" id="UP000823633"/>
    </source>
</evidence>
<evidence type="ECO:0000313" key="1">
    <source>
        <dbReference type="EMBL" id="MBO8442779.1"/>
    </source>
</evidence>
<dbReference type="AlphaFoldDB" id="A0A9D9ECU6"/>
<protein>
    <submittedName>
        <fullName evidence="1">AAA family ATPase</fullName>
    </submittedName>
</protein>
<name>A0A9D9ECU6_9SPIR</name>
<accession>A0A9D9ECU6</accession>
<dbReference type="EMBL" id="JADIMU010000021">
    <property type="protein sequence ID" value="MBO8442779.1"/>
    <property type="molecule type" value="Genomic_DNA"/>
</dbReference>
<organism evidence="1 2">
    <name type="scientific">Candidatus Aphodenecus pullistercoris</name>
    <dbReference type="NCBI Taxonomy" id="2840669"/>
    <lineage>
        <taxon>Bacteria</taxon>
        <taxon>Pseudomonadati</taxon>
        <taxon>Spirochaetota</taxon>
        <taxon>Spirochaetia</taxon>
        <taxon>Spirochaetales</taxon>
        <taxon>Candidatus Aphodenecus</taxon>
    </lineage>
</organism>
<reference evidence="1" key="1">
    <citation type="submission" date="2020-10" db="EMBL/GenBank/DDBJ databases">
        <authorList>
            <person name="Gilroy R."/>
        </authorList>
    </citation>
    <scope>NUCLEOTIDE SEQUENCE</scope>
    <source>
        <strain evidence="1">11167</strain>
    </source>
</reference>
<gene>
    <name evidence="1" type="ORF">IAC42_03350</name>
</gene>
<dbReference type="Proteomes" id="UP000823633">
    <property type="component" value="Unassembled WGS sequence"/>
</dbReference>
<dbReference type="Gene3D" id="3.40.50.300">
    <property type="entry name" value="P-loop containing nucleotide triphosphate hydrolases"/>
    <property type="match status" value="1"/>
</dbReference>
<dbReference type="InterPro" id="IPR027417">
    <property type="entry name" value="P-loop_NTPase"/>
</dbReference>